<dbReference type="SUPFAM" id="SSF52540">
    <property type="entry name" value="P-loop containing nucleoside triphosphate hydrolases"/>
    <property type="match status" value="1"/>
</dbReference>
<dbReference type="OrthoDB" id="39734at2759"/>
<dbReference type="Pfam" id="PF17862">
    <property type="entry name" value="AAA_lid_3"/>
    <property type="match status" value="1"/>
</dbReference>
<dbReference type="Proteomes" id="UP000245383">
    <property type="component" value="Unassembled WGS sequence"/>
</dbReference>
<feature type="compositionally biased region" description="Basic and acidic residues" evidence="6">
    <location>
        <begin position="830"/>
        <end position="839"/>
    </location>
</feature>
<dbReference type="PANTHER" id="PTHR45644:SF56">
    <property type="entry name" value="AAA ATPASE, PUTATIVE (AFU_ORTHOLOGUE AFUA_2G12920)-RELATED"/>
    <property type="match status" value="1"/>
</dbReference>
<reference evidence="8 9" key="1">
    <citation type="journal article" date="2018" name="MBio">
        <title>Comparative Genomics Reveals the Core Gene Toolbox for the Fungus-Insect Symbiosis.</title>
        <authorList>
            <person name="Wang Y."/>
            <person name="Stata M."/>
            <person name="Wang W."/>
            <person name="Stajich J.E."/>
            <person name="White M.M."/>
            <person name="Moncalvo J.M."/>
        </authorList>
    </citation>
    <scope>NUCLEOTIDE SEQUENCE [LARGE SCALE GENOMIC DNA]</scope>
    <source>
        <strain evidence="8 9">SWE-8-4</strain>
    </source>
</reference>
<dbReference type="InterPro" id="IPR051701">
    <property type="entry name" value="Mito_OM_Translocase_MSP1"/>
</dbReference>
<organism evidence="8 9">
    <name type="scientific">Smittium simulii</name>
    <dbReference type="NCBI Taxonomy" id="133385"/>
    <lineage>
        <taxon>Eukaryota</taxon>
        <taxon>Fungi</taxon>
        <taxon>Fungi incertae sedis</taxon>
        <taxon>Zoopagomycota</taxon>
        <taxon>Kickxellomycotina</taxon>
        <taxon>Harpellomycetes</taxon>
        <taxon>Harpellales</taxon>
        <taxon>Legeriomycetaceae</taxon>
        <taxon>Smittium</taxon>
    </lineage>
</organism>
<evidence type="ECO:0000256" key="1">
    <source>
        <dbReference type="ARBA" id="ARBA00004572"/>
    </source>
</evidence>
<dbReference type="InterPro" id="IPR027417">
    <property type="entry name" value="P-loop_NTPase"/>
</dbReference>
<keyword evidence="3" id="KW-0472">Membrane</keyword>
<feature type="compositionally biased region" description="Polar residues" evidence="6">
    <location>
        <begin position="862"/>
        <end position="875"/>
    </location>
</feature>
<evidence type="ECO:0000313" key="9">
    <source>
        <dbReference type="Proteomes" id="UP000245383"/>
    </source>
</evidence>
<protein>
    <recommendedName>
        <fullName evidence="7">AAA+ ATPase domain-containing protein</fullName>
    </recommendedName>
</protein>
<keyword evidence="4" id="KW-0067">ATP-binding</keyword>
<keyword evidence="2" id="KW-0547">Nucleotide-binding</keyword>
<evidence type="ECO:0000256" key="2">
    <source>
        <dbReference type="ARBA" id="ARBA00022741"/>
    </source>
</evidence>
<dbReference type="InterPro" id="IPR041569">
    <property type="entry name" value="AAA_lid_3"/>
</dbReference>
<feature type="compositionally biased region" description="Acidic residues" evidence="6">
    <location>
        <begin position="247"/>
        <end position="267"/>
    </location>
</feature>
<feature type="region of interest" description="Disordered" evidence="6">
    <location>
        <begin position="240"/>
        <end position="273"/>
    </location>
</feature>
<dbReference type="InterPro" id="IPR003959">
    <property type="entry name" value="ATPase_AAA_core"/>
</dbReference>
<feature type="region of interest" description="Disordered" evidence="6">
    <location>
        <begin position="814"/>
        <end position="880"/>
    </location>
</feature>
<evidence type="ECO:0000259" key="7">
    <source>
        <dbReference type="SMART" id="SM00382"/>
    </source>
</evidence>
<accession>A0A2T9YUW6</accession>
<feature type="compositionally biased region" description="Polar residues" evidence="6">
    <location>
        <begin position="817"/>
        <end position="829"/>
    </location>
</feature>
<keyword evidence="3" id="KW-1000">Mitochondrion outer membrane</keyword>
<evidence type="ECO:0000256" key="5">
    <source>
        <dbReference type="ARBA" id="ARBA00023128"/>
    </source>
</evidence>
<proteinExistence type="predicted"/>
<evidence type="ECO:0000313" key="8">
    <source>
        <dbReference type="EMBL" id="PVU96128.1"/>
    </source>
</evidence>
<keyword evidence="5" id="KW-0496">Mitochondrion</keyword>
<dbReference type="PANTHER" id="PTHR45644">
    <property type="entry name" value="AAA ATPASE, PUTATIVE (AFU_ORTHOLOGUE AFUA_2G12920)-RELATED-RELATED"/>
    <property type="match status" value="1"/>
</dbReference>
<dbReference type="GO" id="GO:0005741">
    <property type="term" value="C:mitochondrial outer membrane"/>
    <property type="evidence" value="ECO:0007669"/>
    <property type="project" value="UniProtKB-SubCell"/>
</dbReference>
<dbReference type="PROSITE" id="PS00674">
    <property type="entry name" value="AAA"/>
    <property type="match status" value="1"/>
</dbReference>
<dbReference type="GO" id="GO:0016887">
    <property type="term" value="F:ATP hydrolysis activity"/>
    <property type="evidence" value="ECO:0007669"/>
    <property type="project" value="InterPro"/>
</dbReference>
<dbReference type="EMBL" id="MBFR01000040">
    <property type="protein sequence ID" value="PVU96128.1"/>
    <property type="molecule type" value="Genomic_DNA"/>
</dbReference>
<feature type="compositionally biased region" description="Polar residues" evidence="6">
    <location>
        <begin position="844"/>
        <end position="853"/>
    </location>
</feature>
<evidence type="ECO:0000256" key="6">
    <source>
        <dbReference type="SAM" id="MobiDB-lite"/>
    </source>
</evidence>
<dbReference type="Pfam" id="PF00004">
    <property type="entry name" value="AAA"/>
    <property type="match status" value="1"/>
</dbReference>
<dbReference type="Gene3D" id="3.40.50.300">
    <property type="entry name" value="P-loop containing nucleotide triphosphate hydrolases"/>
    <property type="match status" value="1"/>
</dbReference>
<comment type="subcellular location">
    <subcellularLocation>
        <location evidence="1">Mitochondrion outer membrane</location>
        <topology evidence="1">Single-pass membrane protein</topology>
    </subcellularLocation>
</comment>
<feature type="domain" description="AAA+ ATPase" evidence="7">
    <location>
        <begin position="1005"/>
        <end position="1146"/>
    </location>
</feature>
<feature type="region of interest" description="Disordered" evidence="6">
    <location>
        <begin position="90"/>
        <end position="129"/>
    </location>
</feature>
<keyword evidence="9" id="KW-1185">Reference proteome</keyword>
<comment type="caution">
    <text evidence="8">The sequence shown here is derived from an EMBL/GenBank/DDBJ whole genome shotgun (WGS) entry which is preliminary data.</text>
</comment>
<dbReference type="SMART" id="SM00382">
    <property type="entry name" value="AAA"/>
    <property type="match status" value="1"/>
</dbReference>
<dbReference type="Gene3D" id="1.10.8.60">
    <property type="match status" value="1"/>
</dbReference>
<dbReference type="InterPro" id="IPR003593">
    <property type="entry name" value="AAA+_ATPase"/>
</dbReference>
<dbReference type="GO" id="GO:0005524">
    <property type="term" value="F:ATP binding"/>
    <property type="evidence" value="ECO:0007669"/>
    <property type="project" value="UniProtKB-KW"/>
</dbReference>
<evidence type="ECO:0000256" key="3">
    <source>
        <dbReference type="ARBA" id="ARBA00022787"/>
    </source>
</evidence>
<sequence length="1356" mass="151746">MIHEHNKDNLNNSHRGRINSKMPKAYRFLTSLILESDDAVLNKKFISSSKRNLKLSNKQNKESEDLSEKSIEPFLPAEFYRDLLERANDNPDIYTNDNTRVKSNKKDNSSSFSAGGSKPDSTDNTDSNIDSLIGFSKETENDLVTNVVTSLCKNTHMLIYQEDEWGEYNTIQLLNKASNMTNSKLISIDIPDWSAICADLGEDFQELTIVSYPYIPSPSLNLNNLIKMNVFSKGEDQLKKNEKDQYDNDENENDIDNDDLENDEEYASSESSQKKINHEKLWFEVENLDKNTDSSISTKKKISACPALPADFIQSPLSQSETKLLDDRLMELIESKYIFTNSSSTQQSLIIVVKHLGDLLNTRIGYTLFSRLLICAQNFNVETKSKYYREISKLQAKTLKSEYVRGPTMIAGLMHPSIFNPDIAPPTLPPFDSNPSAPSAIKNQLIDLSKFKIDNSFSLDGYQTRFKTLSSNKEASATGPLVFAISSFGSKSQPIFPKLLATSIADSTRKQGAIDSLSKYNSSEYMPIGSSLFTRIALPSISSQYFTTVTSISRQWYDMQNSELKTIKTILSMRQKSILEQIYTRNANILRNILILLNVRNINFTGSTVKKTSTRDSDTDILGSNYYISKYKVLELLKQIPGDLAGRLFLSETFLHRLVNNAIGLCVIDKFQILSKGTIETSKSKTKGAHSKKRVKKNGFLPNDIFMEKMVIESKYFIKAWLEIVASYQKIGDSAYFSPINRAISIGSYTKSSEFLLSSSDNESTLDKSNDNNANFFISNTAPYEAKPYLGEPIDSIGIFIKDKLSIDINPKHNCDLNDTNESSTQNLQKDIDGDKDFDGTGSSGILHSSENNLQKDDVSNIDDQTQPNKHSASAISDKDSKLNNFTENKQFDQKISSDSQTAIRSSSNDVKATGNIKAVVKPTEDFSEVDLDSETLKRLSLLKKTELNSYEKRLLSCIVDPKSIPSGFINVCAKSETIITLQELISLPLLCPELFGDGVLGKHSISGLLLFGPPGTGKTMLAKAVAKESGSLVLNIKSSDVYDKYVGEGEKIVKAIFSLARRISPCVVFIDEVDALFGARGNDQSQGYKREIINQFMAEWDGLTSIKSGSKKPKIMVLAATNRPFDLDDAILRRLPRRILVDLPDETERSKIIKLHLKDEEIGDDVDIDAIAKKAKLYSGSDLKNLCIAGALSAVREKISAHLSTYTKNSSDNLDNCDLNLDQNEKIGKTLLGHTNETEELEKSQLEQEKGKKVKLDSDMLMKYIKELRIKRVMLQKSKNSNTKNSSISDTSSSKLVIYDRHFESGFKMVSSSCSDDMTSISELHKWNEKYGDNAKTRKNKIVLGFDNSAKDLKK</sequence>
<name>A0A2T9YUW6_9FUNG</name>
<gene>
    <name evidence="8" type="ORF">BB561_001373</name>
</gene>
<evidence type="ECO:0000256" key="4">
    <source>
        <dbReference type="ARBA" id="ARBA00022840"/>
    </source>
</evidence>
<dbReference type="InterPro" id="IPR003960">
    <property type="entry name" value="ATPase_AAA_CS"/>
</dbReference>
<dbReference type="STRING" id="133385.A0A2T9YUW6"/>